<keyword evidence="10" id="KW-1185">Reference proteome</keyword>
<evidence type="ECO:0000313" key="10">
    <source>
        <dbReference type="Proteomes" id="UP000198677"/>
    </source>
</evidence>
<dbReference type="AlphaFoldDB" id="A0A1H7TBJ7"/>
<dbReference type="Proteomes" id="UP000198677">
    <property type="component" value="Unassembled WGS sequence"/>
</dbReference>
<dbReference type="InterPro" id="IPR001733">
    <property type="entry name" value="Peptidase_S26B"/>
</dbReference>
<dbReference type="GO" id="GO:0004252">
    <property type="term" value="F:serine-type endopeptidase activity"/>
    <property type="evidence" value="ECO:0007669"/>
    <property type="project" value="UniProtKB-UniRule"/>
</dbReference>
<evidence type="ECO:0000256" key="3">
    <source>
        <dbReference type="ARBA" id="ARBA00022989"/>
    </source>
</evidence>
<feature type="domain" description="Peptidase S26" evidence="8">
    <location>
        <begin position="23"/>
        <end position="99"/>
    </location>
</feature>
<dbReference type="GO" id="GO:0009003">
    <property type="term" value="F:signal peptidase activity"/>
    <property type="evidence" value="ECO:0007669"/>
    <property type="project" value="UniProtKB-EC"/>
</dbReference>
<evidence type="ECO:0000313" key="9">
    <source>
        <dbReference type="EMBL" id="SEL82048.1"/>
    </source>
</evidence>
<evidence type="ECO:0000256" key="6">
    <source>
        <dbReference type="SAM" id="MobiDB-lite"/>
    </source>
</evidence>
<dbReference type="EC" id="3.4.21.89" evidence="5"/>
<gene>
    <name evidence="9" type="ORF">SAMN05444583_11568</name>
</gene>
<dbReference type="InterPro" id="IPR019533">
    <property type="entry name" value="Peptidase_S26"/>
</dbReference>
<dbReference type="CDD" id="cd06530">
    <property type="entry name" value="S26_SPase_I"/>
    <property type="match status" value="1"/>
</dbReference>
<keyword evidence="4 7" id="KW-0472">Membrane</keyword>
<feature type="compositionally biased region" description="Basic residues" evidence="6">
    <location>
        <begin position="211"/>
        <end position="222"/>
    </location>
</feature>
<dbReference type="PANTHER" id="PTHR10806">
    <property type="entry name" value="SIGNAL PEPTIDASE COMPLEX CATALYTIC SUBUNIT SEC11"/>
    <property type="match status" value="1"/>
</dbReference>
<dbReference type="Pfam" id="PF10502">
    <property type="entry name" value="Peptidase_S26"/>
    <property type="match status" value="1"/>
</dbReference>
<evidence type="ECO:0000256" key="1">
    <source>
        <dbReference type="ARBA" id="ARBA00004370"/>
    </source>
</evidence>
<sequence>MSHAVQGGDQDTSPWGWVKSIVSWLLLLVVVAILALTIVIPRLTGSTPYTVLTGSMRPTYPPGTLIVVKPQDPAQLTAGDAITFQKESGNPEVVTHRIIMVRQNSQGQTTFVTQGDANPSPDNPIVPEQVRGKVWYSVPYMGYVNSLITGKQRALMITIVVGGLFVYAGFMFVGAIRERSRPGDDEPDVDTDDADTVVLQAVDPGAAVPRSGHRRTHGGSSR</sequence>
<dbReference type="OrthoDB" id="3178064at2"/>
<evidence type="ECO:0000256" key="7">
    <source>
        <dbReference type="SAM" id="Phobius"/>
    </source>
</evidence>
<accession>A0A1H7TBJ7</accession>
<proteinExistence type="predicted"/>
<dbReference type="SUPFAM" id="SSF51306">
    <property type="entry name" value="LexA/Signal peptidase"/>
    <property type="match status" value="1"/>
</dbReference>
<dbReference type="NCBIfam" id="TIGR02228">
    <property type="entry name" value="sigpep_I_arch"/>
    <property type="match status" value="1"/>
</dbReference>
<evidence type="ECO:0000256" key="2">
    <source>
        <dbReference type="ARBA" id="ARBA00022692"/>
    </source>
</evidence>
<feature type="region of interest" description="Disordered" evidence="6">
    <location>
        <begin position="201"/>
        <end position="222"/>
    </location>
</feature>
<evidence type="ECO:0000256" key="4">
    <source>
        <dbReference type="ARBA" id="ARBA00023136"/>
    </source>
</evidence>
<feature type="transmembrane region" description="Helical" evidence="7">
    <location>
        <begin position="154"/>
        <end position="176"/>
    </location>
</feature>
<dbReference type="InterPro" id="IPR036286">
    <property type="entry name" value="LexA/Signal_pep-like_sf"/>
</dbReference>
<protein>
    <recommendedName>
        <fullName evidence="5">Signal peptidase I</fullName>
        <ecNumber evidence="5">3.4.21.89</ecNumber>
    </recommendedName>
</protein>
<dbReference type="RefSeq" id="WP_072750677.1">
    <property type="nucleotide sequence ID" value="NZ_FOAW01000015.1"/>
</dbReference>
<keyword evidence="3 7" id="KW-1133">Transmembrane helix</keyword>
<feature type="transmembrane region" description="Helical" evidence="7">
    <location>
        <begin position="21"/>
        <end position="40"/>
    </location>
</feature>
<keyword evidence="2 7" id="KW-0812">Transmembrane</keyword>
<comment type="subcellular location">
    <subcellularLocation>
        <location evidence="1">Membrane</location>
    </subcellularLocation>
</comment>
<dbReference type="EMBL" id="FOAW01000015">
    <property type="protein sequence ID" value="SEL82048.1"/>
    <property type="molecule type" value="Genomic_DNA"/>
</dbReference>
<reference evidence="10" key="1">
    <citation type="submission" date="2016-10" db="EMBL/GenBank/DDBJ databases">
        <authorList>
            <person name="Varghese N."/>
            <person name="Submissions S."/>
        </authorList>
    </citation>
    <scope>NUCLEOTIDE SEQUENCE [LARGE SCALE GENOMIC DNA]</scope>
    <source>
        <strain evidence="10">DSM 44675</strain>
    </source>
</reference>
<dbReference type="PANTHER" id="PTHR10806:SF6">
    <property type="entry name" value="SIGNAL PEPTIDASE COMPLEX CATALYTIC SUBUNIT SEC11"/>
    <property type="match status" value="1"/>
</dbReference>
<dbReference type="GO" id="GO:0016020">
    <property type="term" value="C:membrane"/>
    <property type="evidence" value="ECO:0007669"/>
    <property type="project" value="UniProtKB-SubCell"/>
</dbReference>
<dbReference type="GO" id="GO:0006465">
    <property type="term" value="P:signal peptide processing"/>
    <property type="evidence" value="ECO:0007669"/>
    <property type="project" value="UniProtKB-UniRule"/>
</dbReference>
<name>A0A1H7TBJ7_9NOCA</name>
<organism evidence="9 10">
    <name type="scientific">Rhodococcus maanshanensis</name>
    <dbReference type="NCBI Taxonomy" id="183556"/>
    <lineage>
        <taxon>Bacteria</taxon>
        <taxon>Bacillati</taxon>
        <taxon>Actinomycetota</taxon>
        <taxon>Actinomycetes</taxon>
        <taxon>Mycobacteriales</taxon>
        <taxon>Nocardiaceae</taxon>
        <taxon>Rhodococcus</taxon>
    </lineage>
</organism>
<evidence type="ECO:0000259" key="8">
    <source>
        <dbReference type="Pfam" id="PF10502"/>
    </source>
</evidence>
<evidence type="ECO:0000256" key="5">
    <source>
        <dbReference type="NCBIfam" id="TIGR02228"/>
    </source>
</evidence>